<dbReference type="Proteomes" id="UP000030889">
    <property type="component" value="Unassembled WGS sequence"/>
</dbReference>
<evidence type="ECO:0000256" key="2">
    <source>
        <dbReference type="SAM" id="Coils"/>
    </source>
</evidence>
<dbReference type="InterPro" id="IPR050570">
    <property type="entry name" value="Cell_wall_metabolism_enzyme"/>
</dbReference>
<dbReference type="SUPFAM" id="SSF51261">
    <property type="entry name" value="Duplicated hybrid motif"/>
    <property type="match status" value="1"/>
</dbReference>
<proteinExistence type="predicted"/>
<dbReference type="InterPro" id="IPR011055">
    <property type="entry name" value="Dup_hybrid_motif"/>
</dbReference>
<feature type="domain" description="M23ase beta-sheet core" evidence="5">
    <location>
        <begin position="302"/>
        <end position="394"/>
    </location>
</feature>
<dbReference type="RefSeq" id="WP_035471308.1">
    <property type="nucleotide sequence ID" value="NZ_JRGF01000001.1"/>
</dbReference>
<keyword evidence="7" id="KW-1185">Reference proteome</keyword>
<sequence length="400" mass="45695">MKRTLLILISLLCLVPAGLRAQGVQSSIQALNEQIARAEEEIRRNEALLSKIKGERAVTQNELKLIVSRISNRQSIVSSLNQQIAICERDIAAKNKEITETNRRIEVLKKEYADMIYAAYKNYLLNNSMAFLFASRDFGEMTLRINYMKRYNRMREAKASELDSLSAVLQDEVKRLDAQLAQLETSRSNRDKELQTLRADEQTYKKNSSRLAADERKVADRIRQKEREKQNAQKQLQRLVAEEARRNAGTKRTAAEERVRVELSNNFEQNEGKFPYPVSDGVIIDRFGKHPHPTQRGLTIDNKGVNIAGEKGAPVRCIFEGTVSRVVFIKGLNNCVMVNHGNYYTVYSNLESVSVKANDAVGRNQVIGNLPSTANNDDWYLHFELWKGTTFLNPEKWLSR</sequence>
<evidence type="ECO:0000256" key="3">
    <source>
        <dbReference type="SAM" id="MobiDB-lite"/>
    </source>
</evidence>
<evidence type="ECO:0000313" key="7">
    <source>
        <dbReference type="Proteomes" id="UP000030889"/>
    </source>
</evidence>
<dbReference type="InterPro" id="IPR016047">
    <property type="entry name" value="M23ase_b-sheet_dom"/>
</dbReference>
<dbReference type="EMBL" id="JRGF01000001">
    <property type="protein sequence ID" value="KHE43051.1"/>
    <property type="molecule type" value="Genomic_DNA"/>
</dbReference>
<keyword evidence="2" id="KW-0175">Coiled coil</keyword>
<dbReference type="Gene3D" id="6.10.250.3150">
    <property type="match status" value="1"/>
</dbReference>
<feature type="compositionally biased region" description="Basic and acidic residues" evidence="3">
    <location>
        <begin position="212"/>
        <end position="231"/>
    </location>
</feature>
<evidence type="ECO:0000256" key="1">
    <source>
        <dbReference type="ARBA" id="ARBA00022729"/>
    </source>
</evidence>
<dbReference type="Gene3D" id="2.70.70.10">
    <property type="entry name" value="Glucose Permease (Domain IIA)"/>
    <property type="match status" value="1"/>
</dbReference>
<protein>
    <recommendedName>
        <fullName evidence="5">M23ase beta-sheet core domain-containing protein</fullName>
    </recommendedName>
</protein>
<dbReference type="PANTHER" id="PTHR21666:SF289">
    <property type="entry name" value="L-ALA--D-GLU ENDOPEPTIDASE"/>
    <property type="match status" value="1"/>
</dbReference>
<name>A0ABR4YN04_9BACT</name>
<gene>
    <name evidence="6" type="ORF">LG35_00945</name>
</gene>
<feature type="coiled-coil region" evidence="2">
    <location>
        <begin position="21"/>
        <end position="111"/>
    </location>
</feature>
<organism evidence="6 7">
    <name type="scientific">Alistipes inops</name>
    <dbReference type="NCBI Taxonomy" id="1501391"/>
    <lineage>
        <taxon>Bacteria</taxon>
        <taxon>Pseudomonadati</taxon>
        <taxon>Bacteroidota</taxon>
        <taxon>Bacteroidia</taxon>
        <taxon>Bacteroidales</taxon>
        <taxon>Rikenellaceae</taxon>
        <taxon>Alistipes</taxon>
    </lineage>
</organism>
<feature type="chain" id="PRO_5046581845" description="M23ase beta-sheet core domain-containing protein" evidence="4">
    <location>
        <begin position="22"/>
        <end position="400"/>
    </location>
</feature>
<feature type="signal peptide" evidence="4">
    <location>
        <begin position="1"/>
        <end position="21"/>
    </location>
</feature>
<accession>A0ABR4YN04</accession>
<evidence type="ECO:0000259" key="5">
    <source>
        <dbReference type="Pfam" id="PF01551"/>
    </source>
</evidence>
<dbReference type="PANTHER" id="PTHR21666">
    <property type="entry name" value="PEPTIDASE-RELATED"/>
    <property type="match status" value="1"/>
</dbReference>
<reference evidence="6 7" key="1">
    <citation type="submission" date="2014-09" db="EMBL/GenBank/DDBJ databases">
        <title>Alistipes sp. 627, sp. nov., a novel member of the family Rikenellaceae isolated from human faeces.</title>
        <authorList>
            <person name="Shkoporov A.N."/>
            <person name="Chaplin A.V."/>
            <person name="Motuzova O.V."/>
            <person name="Kafarskaia L.I."/>
            <person name="Khokhlova E.V."/>
            <person name="Efimov B.A."/>
        </authorList>
    </citation>
    <scope>NUCLEOTIDE SEQUENCE [LARGE SCALE GENOMIC DNA]</scope>
    <source>
        <strain evidence="6 7">627</strain>
    </source>
</reference>
<dbReference type="CDD" id="cd12797">
    <property type="entry name" value="M23_peptidase"/>
    <property type="match status" value="1"/>
</dbReference>
<feature type="region of interest" description="Disordered" evidence="3">
    <location>
        <begin position="205"/>
        <end position="254"/>
    </location>
</feature>
<comment type="caution">
    <text evidence="6">The sequence shown here is derived from an EMBL/GenBank/DDBJ whole genome shotgun (WGS) entry which is preliminary data.</text>
</comment>
<evidence type="ECO:0000256" key="4">
    <source>
        <dbReference type="SAM" id="SignalP"/>
    </source>
</evidence>
<evidence type="ECO:0000313" key="6">
    <source>
        <dbReference type="EMBL" id="KHE43051.1"/>
    </source>
</evidence>
<dbReference type="Pfam" id="PF01551">
    <property type="entry name" value="Peptidase_M23"/>
    <property type="match status" value="1"/>
</dbReference>
<keyword evidence="1 4" id="KW-0732">Signal</keyword>